<feature type="region of interest" description="Disordered" evidence="5">
    <location>
        <begin position="68"/>
        <end position="106"/>
    </location>
</feature>
<keyword evidence="4" id="KW-0175">Coiled coil</keyword>
<protein>
    <submittedName>
        <fullName evidence="6">Si:dkey-174m14.3</fullName>
    </submittedName>
</protein>
<organism evidence="6 7">
    <name type="scientific">Gasterosteus aculeatus aculeatus</name>
    <name type="common">three-spined stickleback</name>
    <dbReference type="NCBI Taxonomy" id="481459"/>
    <lineage>
        <taxon>Eukaryota</taxon>
        <taxon>Metazoa</taxon>
        <taxon>Chordata</taxon>
        <taxon>Craniata</taxon>
        <taxon>Vertebrata</taxon>
        <taxon>Euteleostomi</taxon>
        <taxon>Actinopterygii</taxon>
        <taxon>Neopterygii</taxon>
        <taxon>Teleostei</taxon>
        <taxon>Neoteleostei</taxon>
        <taxon>Acanthomorphata</taxon>
        <taxon>Eupercaria</taxon>
        <taxon>Perciformes</taxon>
        <taxon>Cottioidei</taxon>
        <taxon>Gasterosteales</taxon>
        <taxon>Gasterosteidae</taxon>
        <taxon>Gasterosteus</taxon>
    </lineage>
</organism>
<dbReference type="Proteomes" id="UP000007635">
    <property type="component" value="Chromosome XVIII"/>
</dbReference>
<dbReference type="GeneTree" id="ENSGT00940000165081"/>
<feature type="coiled-coil region" evidence="4">
    <location>
        <begin position="321"/>
        <end position="415"/>
    </location>
</feature>
<sequence length="900" mass="99765">MGPFQNQSSLSQLSCPSAPSSSSPGCSSEGTGSLYSVSSGVTGRTAFQTRLGSERRWGRLTGCPFRGPRWRAHPLAQQDRGRNRAKTHASPDGVGPCQGRGSPRTHAGAKSVKLQCLLEEKIEAKVKFSQFLNEVTSNVLHPNSLRVFGRPVSPSGFPTISPPPPEDEIQEATQWSPRLPRSRARRQGSLLARWASQEEQTLLDAPERTIAETDVDTVDPDVRAGAPLTLETDEEDVIPPPPQFCEGFQMTSPVPEFHPDPPPYPYRSVSLPKGINMAPGEEMNNIYTVSSLLEQKEDLRKRLSYTTHKLELLQSEFDSTRQYLETELRRAQEELDKFTDKLRRIQSSYSALQRINQDLEEKIQRNSQHHDDEKRALSREIIVLNNHLMEAKLTIEKLQEDNEMYRKDCNLAAQLLQCNESLYRAQLSELPADFQERLTMHMEESPICHTYSDSVPASLIGKVLEKPDEACSSSQASRSPSPQTQDHAFILESLGPGQRLGLRAAYKSDLYSSDTALYCPDDRHRERRPSMDLHGQRKLLYGPQISTDSNPEEGSVGVRAGFSREHFAKFPATLRAGSSSYSSFSAGGSEDKGNGPPSSAASSPHHHSLYMEWRDAGDYERKSDSSWERDSPRGFANPHPFQQTEPSHHQNGSSPVYSRTMSSCFSEPYEPLPPSSSPSVAYGDSRRGSTFAPEEDELIGRWRQLSVEDLSAHTYRSPGRASPYSFSEQHFSVRPSKIRLGPLYSSFQEGADCYHHGGGVSDAAWAAGSPSPECSPVLRQAHSQAHLYRAEDSQGSEHSLYHSGSSKDREGNEAAGGQGTEYVDPSPNSSTESLNRRSLELAAELQHYQAEMHSLPPQASQSPPPPPPPPPPPYNQQFSSLGLTRKDSLTKAQLYGTLLN</sequence>
<feature type="compositionally biased region" description="Low complexity" evidence="5">
    <location>
        <begin position="7"/>
        <end position="28"/>
    </location>
</feature>
<dbReference type="PANTHER" id="PTHR28664:SF6">
    <property type="entry name" value="BRAIN-ENRICHED GUANYLATE KINASE-ASSOCIATED PROTEIN ISOFORM X1"/>
    <property type="match status" value="1"/>
</dbReference>
<dbReference type="GO" id="GO:0016020">
    <property type="term" value="C:membrane"/>
    <property type="evidence" value="ECO:0007669"/>
    <property type="project" value="UniProtKB-SubCell"/>
</dbReference>
<evidence type="ECO:0000313" key="7">
    <source>
        <dbReference type="Proteomes" id="UP000007635"/>
    </source>
</evidence>
<evidence type="ECO:0000256" key="2">
    <source>
        <dbReference type="ARBA" id="ARBA00022553"/>
    </source>
</evidence>
<accession>A0AAQ4P5Z5</accession>
<feature type="region of interest" description="Disordered" evidence="5">
    <location>
        <begin position="159"/>
        <end position="179"/>
    </location>
</feature>
<feature type="compositionally biased region" description="Polar residues" evidence="5">
    <location>
        <begin position="29"/>
        <end position="39"/>
    </location>
</feature>
<feature type="region of interest" description="Disordered" evidence="5">
    <location>
        <begin position="1"/>
        <end position="39"/>
    </location>
</feature>
<evidence type="ECO:0000256" key="1">
    <source>
        <dbReference type="ARBA" id="ARBA00004170"/>
    </source>
</evidence>
<evidence type="ECO:0000256" key="4">
    <source>
        <dbReference type="SAM" id="Coils"/>
    </source>
</evidence>
<reference evidence="6 7" key="1">
    <citation type="journal article" date="2021" name="G3 (Bethesda)">
        <title>Improved contiguity of the threespine stickleback genome using long-read sequencing.</title>
        <authorList>
            <person name="Nath S."/>
            <person name="Shaw D.E."/>
            <person name="White M.A."/>
        </authorList>
    </citation>
    <scope>NUCLEOTIDE SEQUENCE [LARGE SCALE GENOMIC DNA]</scope>
    <source>
        <strain evidence="6 7">Lake Benthic</strain>
    </source>
</reference>
<reference evidence="6" key="2">
    <citation type="submission" date="2025-08" db="UniProtKB">
        <authorList>
            <consortium name="Ensembl"/>
        </authorList>
    </citation>
    <scope>IDENTIFICATION</scope>
</reference>
<evidence type="ECO:0000256" key="3">
    <source>
        <dbReference type="ARBA" id="ARBA00023136"/>
    </source>
</evidence>
<dbReference type="InterPro" id="IPR043441">
    <property type="entry name" value="Tjap1/BEGAIN"/>
</dbReference>
<keyword evidence="7" id="KW-1185">Reference proteome</keyword>
<feature type="compositionally biased region" description="Pro residues" evidence="5">
    <location>
        <begin position="862"/>
        <end position="874"/>
    </location>
</feature>
<proteinExistence type="predicted"/>
<feature type="region of interest" description="Disordered" evidence="5">
    <location>
        <begin position="620"/>
        <end position="695"/>
    </location>
</feature>
<feature type="compositionally biased region" description="Polar residues" evidence="5">
    <location>
        <begin position="640"/>
        <end position="665"/>
    </location>
</feature>
<name>A0AAQ4P5Z5_GASAC</name>
<feature type="compositionally biased region" description="Basic and acidic residues" evidence="5">
    <location>
        <begin position="620"/>
        <end position="632"/>
    </location>
</feature>
<dbReference type="AlphaFoldDB" id="A0AAQ4P5Z5"/>
<keyword evidence="2" id="KW-0597">Phosphoprotein</keyword>
<comment type="subcellular location">
    <subcellularLocation>
        <location evidence="1">Membrane</location>
        <topology evidence="1">Peripheral membrane protein</topology>
    </subcellularLocation>
</comment>
<dbReference type="Ensembl" id="ENSGACT00000065463.1">
    <property type="protein sequence ID" value="ENSGACP00000033061.1"/>
    <property type="gene ID" value="ENSGACG00000008363.2"/>
</dbReference>
<keyword evidence="3" id="KW-0472">Membrane</keyword>
<evidence type="ECO:0000313" key="6">
    <source>
        <dbReference type="Ensembl" id="ENSGACP00000033061.1"/>
    </source>
</evidence>
<dbReference type="GO" id="GO:0045202">
    <property type="term" value="C:synapse"/>
    <property type="evidence" value="ECO:0007669"/>
    <property type="project" value="TreeGrafter"/>
</dbReference>
<feature type="region of interest" description="Disordered" evidence="5">
    <location>
        <begin position="577"/>
        <end position="605"/>
    </location>
</feature>
<reference evidence="6" key="3">
    <citation type="submission" date="2025-09" db="UniProtKB">
        <authorList>
            <consortium name="Ensembl"/>
        </authorList>
    </citation>
    <scope>IDENTIFICATION</scope>
</reference>
<evidence type="ECO:0000256" key="5">
    <source>
        <dbReference type="SAM" id="MobiDB-lite"/>
    </source>
</evidence>
<feature type="compositionally biased region" description="Low complexity" evidence="5">
    <location>
        <begin position="577"/>
        <end position="588"/>
    </location>
</feature>
<feature type="region of interest" description="Disordered" evidence="5">
    <location>
        <begin position="758"/>
        <end position="886"/>
    </location>
</feature>
<dbReference type="PANTHER" id="PTHR28664">
    <property type="entry name" value="TIGHT JUNCTION-ASSOCIATED PROTEIN 1"/>
    <property type="match status" value="1"/>
</dbReference>